<sequence length="46" mass="5218">MKQFSVSHQLTLVGKAWEIRSRLRSMMAEGRTLGEYLGSRQPVGPQ</sequence>
<dbReference type="InterPro" id="IPR025177">
    <property type="entry name" value="MciZ"/>
</dbReference>
<dbReference type="Pfam" id="PF13072">
    <property type="entry name" value="MciZ"/>
    <property type="match status" value="1"/>
</dbReference>
<accession>A0ABV5KM61</accession>
<comment type="caution">
    <text evidence="1">The sequence shown here is derived from an EMBL/GenBank/DDBJ whole genome shotgun (WGS) entry which is preliminary data.</text>
</comment>
<evidence type="ECO:0000313" key="2">
    <source>
        <dbReference type="Proteomes" id="UP001589747"/>
    </source>
</evidence>
<name>A0ABV5KM61_9BACL</name>
<evidence type="ECO:0000313" key="1">
    <source>
        <dbReference type="EMBL" id="MFB9325308.1"/>
    </source>
</evidence>
<reference evidence="1 2" key="1">
    <citation type="submission" date="2024-09" db="EMBL/GenBank/DDBJ databases">
        <authorList>
            <person name="Sun Q."/>
            <person name="Mori K."/>
        </authorList>
    </citation>
    <scope>NUCLEOTIDE SEQUENCE [LARGE SCALE GENOMIC DNA]</scope>
    <source>
        <strain evidence="1 2">TISTR 2452</strain>
    </source>
</reference>
<dbReference type="RefSeq" id="WP_377490884.1">
    <property type="nucleotide sequence ID" value="NZ_JBHMDO010000010.1"/>
</dbReference>
<dbReference type="Proteomes" id="UP001589747">
    <property type="component" value="Unassembled WGS sequence"/>
</dbReference>
<keyword evidence="2" id="KW-1185">Reference proteome</keyword>
<organism evidence="1 2">
    <name type="scientific">Paenibacillus aurantiacus</name>
    <dbReference type="NCBI Taxonomy" id="1936118"/>
    <lineage>
        <taxon>Bacteria</taxon>
        <taxon>Bacillati</taxon>
        <taxon>Bacillota</taxon>
        <taxon>Bacilli</taxon>
        <taxon>Bacillales</taxon>
        <taxon>Paenibacillaceae</taxon>
        <taxon>Paenibacillus</taxon>
    </lineage>
</organism>
<protein>
    <submittedName>
        <fullName evidence="1">Z-ring formation inhibitor MciZ</fullName>
    </submittedName>
</protein>
<proteinExistence type="predicted"/>
<dbReference type="EMBL" id="JBHMDO010000010">
    <property type="protein sequence ID" value="MFB9325308.1"/>
    <property type="molecule type" value="Genomic_DNA"/>
</dbReference>
<gene>
    <name evidence="1" type="primary">mciZ</name>
    <name evidence="1" type="ORF">ACFFSY_05155</name>
</gene>